<dbReference type="AlphaFoldDB" id="A0A3E0WF92"/>
<evidence type="ECO:0000256" key="3">
    <source>
        <dbReference type="ARBA" id="ARBA00022912"/>
    </source>
</evidence>
<evidence type="ECO:0000256" key="2">
    <source>
        <dbReference type="ARBA" id="ARBA00022801"/>
    </source>
</evidence>
<feature type="active site" description="Proton donor" evidence="4">
    <location>
        <position position="120"/>
    </location>
</feature>
<evidence type="ECO:0000256" key="5">
    <source>
        <dbReference type="SAM" id="MobiDB-lite"/>
    </source>
</evidence>
<dbReference type="Pfam" id="PF01451">
    <property type="entry name" value="LMWPc"/>
    <property type="match status" value="1"/>
</dbReference>
<feature type="active site" description="Nucleophile" evidence="4">
    <location>
        <position position="10"/>
    </location>
</feature>
<dbReference type="InterPro" id="IPR023485">
    <property type="entry name" value="Ptyr_pPase"/>
</dbReference>
<feature type="active site" evidence="4">
    <location>
        <position position="16"/>
    </location>
</feature>
<dbReference type="GO" id="GO:0004725">
    <property type="term" value="F:protein tyrosine phosphatase activity"/>
    <property type="evidence" value="ECO:0007669"/>
    <property type="project" value="InterPro"/>
</dbReference>
<keyword evidence="3" id="KW-0904">Protein phosphatase</keyword>
<feature type="domain" description="Phosphotyrosine protein phosphatase I" evidence="6">
    <location>
        <begin position="4"/>
        <end position="190"/>
    </location>
</feature>
<evidence type="ECO:0000313" key="7">
    <source>
        <dbReference type="EMBL" id="RFA28624.1"/>
    </source>
</evidence>
<dbReference type="Gene3D" id="3.40.50.2300">
    <property type="match status" value="1"/>
</dbReference>
<dbReference type="PANTHER" id="PTHR11717:SF31">
    <property type="entry name" value="LOW MOLECULAR WEIGHT PROTEIN-TYROSINE-PHOSPHATASE ETP-RELATED"/>
    <property type="match status" value="1"/>
</dbReference>
<reference evidence="7 8" key="1">
    <citation type="submission" date="2017-04" db="EMBL/GenBank/DDBJ databases">
        <title>Comparative genome analysis of Subtercola boreus.</title>
        <authorList>
            <person name="Cho Y.-J."/>
            <person name="Cho A."/>
            <person name="Kim O.-S."/>
            <person name="Lee J.-I."/>
        </authorList>
    </citation>
    <scope>NUCLEOTIDE SEQUENCE [LARGE SCALE GENOMIC DNA]</scope>
    <source>
        <strain evidence="7 8">P28004</strain>
    </source>
</reference>
<name>A0A3E0WF92_9MICO</name>
<dbReference type="InterPro" id="IPR036196">
    <property type="entry name" value="Ptyr_pPase_sf"/>
</dbReference>
<dbReference type="PANTHER" id="PTHR11717">
    <property type="entry name" value="LOW MOLECULAR WEIGHT PROTEIN TYROSINE PHOSPHATASE"/>
    <property type="match status" value="1"/>
</dbReference>
<evidence type="ECO:0000259" key="6">
    <source>
        <dbReference type="SMART" id="SM00226"/>
    </source>
</evidence>
<feature type="region of interest" description="Disordered" evidence="5">
    <location>
        <begin position="145"/>
        <end position="167"/>
    </location>
</feature>
<gene>
    <name evidence="7" type="ORF">B7R25_02525</name>
</gene>
<organism evidence="7 8">
    <name type="scientific">Subtercola boreus</name>
    <dbReference type="NCBI Taxonomy" id="120213"/>
    <lineage>
        <taxon>Bacteria</taxon>
        <taxon>Bacillati</taxon>
        <taxon>Actinomycetota</taxon>
        <taxon>Actinomycetes</taxon>
        <taxon>Micrococcales</taxon>
        <taxon>Microbacteriaceae</taxon>
        <taxon>Subtercola</taxon>
    </lineage>
</organism>
<dbReference type="InterPro" id="IPR050438">
    <property type="entry name" value="LMW_PTPase"/>
</dbReference>
<dbReference type="EMBL" id="NBXE01000008">
    <property type="protein sequence ID" value="RFA28624.1"/>
    <property type="molecule type" value="Genomic_DNA"/>
</dbReference>
<sequence>MTDLSIMTVCSGNICRSPLAEGLLRAGLAAIPTIEFSSVGAIARDGEPVTDEILEIGRANGVDLSQHHARYMTERLVGGADLLFAMARSHRRAIVELVPRKVAVTFTLREFARLAAQISDEEIVAVAGRFDTTRDKLRAMVTLTGSRRGQSEAPASPDDDDVIDPYRRDDDTYALSASQIIPAVDQVVHTLSLAARS</sequence>
<comment type="caution">
    <text evidence="7">The sequence shown here is derived from an EMBL/GenBank/DDBJ whole genome shotgun (WGS) entry which is preliminary data.</text>
</comment>
<dbReference type="SMART" id="SM00226">
    <property type="entry name" value="LMWPc"/>
    <property type="match status" value="1"/>
</dbReference>
<protein>
    <recommendedName>
        <fullName evidence="6">Phosphotyrosine protein phosphatase I domain-containing protein</fullName>
    </recommendedName>
</protein>
<dbReference type="RefSeq" id="WP_116417420.1">
    <property type="nucleotide sequence ID" value="NZ_NBXC01000008.1"/>
</dbReference>
<dbReference type="OrthoDB" id="9784339at2"/>
<accession>A0A3E0WF92</accession>
<evidence type="ECO:0000256" key="1">
    <source>
        <dbReference type="ARBA" id="ARBA00011063"/>
    </source>
</evidence>
<dbReference type="PRINTS" id="PR00719">
    <property type="entry name" value="LMWPTPASE"/>
</dbReference>
<evidence type="ECO:0000256" key="4">
    <source>
        <dbReference type="PIRSR" id="PIRSR617867-1"/>
    </source>
</evidence>
<dbReference type="SUPFAM" id="SSF52788">
    <property type="entry name" value="Phosphotyrosine protein phosphatases I"/>
    <property type="match status" value="1"/>
</dbReference>
<dbReference type="InterPro" id="IPR017867">
    <property type="entry name" value="Tyr_phospatase_low_mol_wt"/>
</dbReference>
<dbReference type="Proteomes" id="UP000257080">
    <property type="component" value="Unassembled WGS sequence"/>
</dbReference>
<keyword evidence="2" id="KW-0378">Hydrolase</keyword>
<comment type="similarity">
    <text evidence="1">Belongs to the low molecular weight phosphotyrosine protein phosphatase family.</text>
</comment>
<evidence type="ECO:0000313" key="8">
    <source>
        <dbReference type="Proteomes" id="UP000257080"/>
    </source>
</evidence>
<proteinExistence type="inferred from homology"/>